<evidence type="ECO:0000256" key="4">
    <source>
        <dbReference type="ARBA" id="ARBA00022840"/>
    </source>
</evidence>
<dbReference type="SMART" id="SM00306">
    <property type="entry name" value="HintN"/>
    <property type="match status" value="1"/>
</dbReference>
<organism evidence="6">
    <name type="scientific">Indivirus ILV1</name>
    <dbReference type="NCBI Taxonomy" id="1977633"/>
    <lineage>
        <taxon>Viruses</taxon>
        <taxon>Varidnaviria</taxon>
        <taxon>Bamfordvirae</taxon>
        <taxon>Nucleocytoviricota</taxon>
        <taxon>Megaviricetes</taxon>
        <taxon>Imitervirales</taxon>
        <taxon>Mimiviridae</taxon>
        <taxon>Klosneuvirinae</taxon>
        <taxon>Indivirus</taxon>
    </lineage>
</organism>
<dbReference type="InterPro" id="IPR003586">
    <property type="entry name" value="Hint_dom_C"/>
</dbReference>
<dbReference type="SMART" id="SM00305">
    <property type="entry name" value="HintC"/>
    <property type="match status" value="1"/>
</dbReference>
<dbReference type="InterPro" id="IPR050615">
    <property type="entry name" value="ATP-dep_DNA_Helicase"/>
</dbReference>
<evidence type="ECO:0000256" key="2">
    <source>
        <dbReference type="ARBA" id="ARBA00022801"/>
    </source>
</evidence>
<proteinExistence type="predicted"/>
<evidence type="ECO:0000313" key="6">
    <source>
        <dbReference type="EMBL" id="ARF10039.1"/>
    </source>
</evidence>
<keyword evidence="3 6" id="KW-0347">Helicase</keyword>
<dbReference type="SMART" id="SM00487">
    <property type="entry name" value="DEXDc"/>
    <property type="match status" value="1"/>
</dbReference>
<name>A0A1V0SE84_9VIRU</name>
<feature type="domain" description="Helicase ATP-binding" evidence="5">
    <location>
        <begin position="101"/>
        <end position="204"/>
    </location>
</feature>
<dbReference type="NCBIfam" id="TIGR01443">
    <property type="entry name" value="intein_Cterm"/>
    <property type="match status" value="1"/>
</dbReference>
<accession>A0A1V0SE84</accession>
<dbReference type="InterPro" id="IPR030934">
    <property type="entry name" value="Intein_C"/>
</dbReference>
<dbReference type="GO" id="GO:0003677">
    <property type="term" value="F:DNA binding"/>
    <property type="evidence" value="ECO:0007669"/>
    <property type="project" value="InterPro"/>
</dbReference>
<dbReference type="PANTHER" id="PTHR11274:SF0">
    <property type="entry name" value="GENERAL TRANSCRIPTION AND DNA REPAIR FACTOR IIH HELICASE SUBUNIT XPB"/>
    <property type="match status" value="1"/>
</dbReference>
<protein>
    <submittedName>
        <fullName evidence="6">Superfamily II DNA or RNA helicase</fullName>
    </submittedName>
</protein>
<dbReference type="PANTHER" id="PTHR11274">
    <property type="entry name" value="RAD25/XP-B DNA REPAIR HELICASE"/>
    <property type="match status" value="1"/>
</dbReference>
<dbReference type="GO" id="GO:0004386">
    <property type="term" value="F:helicase activity"/>
    <property type="evidence" value="ECO:0007669"/>
    <property type="project" value="UniProtKB-KW"/>
</dbReference>
<dbReference type="EMBL" id="KY684093">
    <property type="protein sequence ID" value="ARF10039.1"/>
    <property type="molecule type" value="Genomic_DNA"/>
</dbReference>
<dbReference type="InterPro" id="IPR014001">
    <property type="entry name" value="Helicase_ATP-bd"/>
</dbReference>
<dbReference type="SUPFAM" id="SSF52540">
    <property type="entry name" value="P-loop containing nucleoside triphosphate hydrolases"/>
    <property type="match status" value="1"/>
</dbReference>
<dbReference type="Gene3D" id="2.170.16.10">
    <property type="entry name" value="Hedgehog/Intein (Hint) domain"/>
    <property type="match status" value="1"/>
</dbReference>
<dbReference type="SUPFAM" id="SSF51294">
    <property type="entry name" value="Hedgehog/intein (Hint) domain"/>
    <property type="match status" value="1"/>
</dbReference>
<sequence>MANSYKITKDGYIVSKKDKKIVDQLREKLTVTPEKKTDYGGELESFTVYRENNNNLAIPRYYGLKYLGPAKNLIKEENTKVNFEFQGNLRGTQVEVAKVALEKIKNIGGGILQLHTGYGKTVLALYLTSVLKVKALILVHKTFLMDQWYDRIKKFTNANVGIIRQKKTDVEGKDIVIGMLQSVSMIDYDPEIFKGFGLLLVDECFPGYTKVITQKGLFQIKDLYKMWKNGKELPLIKSYNEKNCNFEFKKMTYGWKKYCTQLIRIDICNKSFECTPNHKFLTTEGYIEARLLTNNHILFGNDGNNYKITSVSEVIISEGNNVYDIEVEDNHNFIIVDDDVQPVVHNCHHIGSKVFSRALLKISPQYTIGLSATPIRNDGMTKVIRWFLGDIMVKVERIGDNAVYIKSFEYECNDPLFVEKKRWVKGKVSPDTVKMTSNLCKIKSRNVFITNIVNALRKKDERKILVLSGRLDHLEILKKLLDAKIQEDIKDGICEEDEYKTAFYIGGMKDYELDDAASADILFGTYAMAEEGLDIDSLNTLVLASPKKDIVQAIGRIMRKPIEEGDINPLVIDIRDMLSCFEYWGTTRNKYYKTKRYNVHTLKAKNDNVVSFNDFMLNEGIIKEINSDIDIRKEYIIKKFGQDEYDFEKEVDFYSYPDEMFNYSTNYSEIFEINHIFVEGDKNEKKVCIDYDPSND</sequence>
<evidence type="ECO:0000256" key="1">
    <source>
        <dbReference type="ARBA" id="ARBA00022741"/>
    </source>
</evidence>
<dbReference type="CDD" id="cd18785">
    <property type="entry name" value="SF2_C"/>
    <property type="match status" value="1"/>
</dbReference>
<gene>
    <name evidence="6" type="ORF">Indivirus_9_16</name>
</gene>
<evidence type="ECO:0000256" key="3">
    <source>
        <dbReference type="ARBA" id="ARBA00022806"/>
    </source>
</evidence>
<evidence type="ECO:0000259" key="5">
    <source>
        <dbReference type="PROSITE" id="PS51192"/>
    </source>
</evidence>
<dbReference type="InterPro" id="IPR036844">
    <property type="entry name" value="Hint_dom_sf"/>
</dbReference>
<dbReference type="CDD" id="cd00081">
    <property type="entry name" value="Hint"/>
    <property type="match status" value="1"/>
</dbReference>
<keyword evidence="1" id="KW-0547">Nucleotide-binding</keyword>
<dbReference type="Pfam" id="PF04851">
    <property type="entry name" value="ResIII"/>
    <property type="match status" value="1"/>
</dbReference>
<dbReference type="NCBIfam" id="TIGR01445">
    <property type="entry name" value="intein_Nterm"/>
    <property type="match status" value="1"/>
</dbReference>
<dbReference type="InterPro" id="IPR003587">
    <property type="entry name" value="Hint_dom_N"/>
</dbReference>
<dbReference type="PROSITE" id="PS51192">
    <property type="entry name" value="HELICASE_ATP_BIND_1"/>
    <property type="match status" value="1"/>
</dbReference>
<dbReference type="InterPro" id="IPR006935">
    <property type="entry name" value="Helicase/UvrB_N"/>
</dbReference>
<dbReference type="PROSITE" id="PS50818">
    <property type="entry name" value="INTEIN_C_TER"/>
    <property type="match status" value="1"/>
</dbReference>
<dbReference type="GO" id="GO:0005524">
    <property type="term" value="F:ATP binding"/>
    <property type="evidence" value="ECO:0007669"/>
    <property type="project" value="UniProtKB-KW"/>
</dbReference>
<keyword evidence="4" id="KW-0067">ATP-binding</keyword>
<dbReference type="Gene3D" id="3.40.50.300">
    <property type="entry name" value="P-loop containing nucleotide triphosphate hydrolases"/>
    <property type="match status" value="2"/>
</dbReference>
<keyword evidence="2" id="KW-0378">Hydrolase</keyword>
<dbReference type="GO" id="GO:0016787">
    <property type="term" value="F:hydrolase activity"/>
    <property type="evidence" value="ECO:0007669"/>
    <property type="project" value="UniProtKB-KW"/>
</dbReference>
<dbReference type="PROSITE" id="PS50817">
    <property type="entry name" value="INTEIN_N_TER"/>
    <property type="match status" value="1"/>
</dbReference>
<dbReference type="InterPro" id="IPR006141">
    <property type="entry name" value="Intein_N"/>
</dbReference>
<reference evidence="6" key="1">
    <citation type="journal article" date="2017" name="Science">
        <title>Giant viruses with an expanded complement of translation system components.</title>
        <authorList>
            <person name="Schulz F."/>
            <person name="Yutin N."/>
            <person name="Ivanova N.N."/>
            <person name="Ortega D.R."/>
            <person name="Lee T.K."/>
            <person name="Vierheilig J."/>
            <person name="Daims H."/>
            <person name="Horn M."/>
            <person name="Wagner M."/>
            <person name="Jensen G.J."/>
            <person name="Kyrpides N.C."/>
            <person name="Koonin E.V."/>
            <person name="Woyke T."/>
        </authorList>
    </citation>
    <scope>NUCLEOTIDE SEQUENCE</scope>
    <source>
        <strain evidence="6">ILV1</strain>
    </source>
</reference>
<dbReference type="GO" id="GO:0016539">
    <property type="term" value="P:intein-mediated protein splicing"/>
    <property type="evidence" value="ECO:0007669"/>
    <property type="project" value="InterPro"/>
</dbReference>
<dbReference type="InterPro" id="IPR027417">
    <property type="entry name" value="P-loop_NTPase"/>
</dbReference>